<dbReference type="GO" id="GO:0043115">
    <property type="term" value="F:precorrin-2 dehydrogenase activity"/>
    <property type="evidence" value="ECO:0007669"/>
    <property type="project" value="UniProtKB-EC"/>
</dbReference>
<protein>
    <recommendedName>
        <fullName evidence="2">precorrin-2 dehydrogenase</fullName>
        <ecNumber evidence="2">1.3.1.76</ecNumber>
    </recommendedName>
</protein>
<evidence type="ECO:0000256" key="6">
    <source>
        <dbReference type="ARBA" id="ARBA00047561"/>
    </source>
</evidence>
<accession>A0A1U9NKS3</accession>
<sequence>MNLKLLPLTSVATLNFSENHWLARLAAVILTAMPTYPIYLNLCNKKALVVGAGQVAARKAQALSRAGASILVVAREYSAEFNDICKHIQLERIEGDYSPEYLDDATLAIAATDDSELNTRIYNDCRARNVLCNVVDVPHLCDFYVPAVINHGDLTISIGTSGKCPAYAGRLRRKLESIITPDHGAFLEVLESARQKVITSDLTAQQRKKLLHHLAADTSFTLFRQQGADAWLKWADQQISASR</sequence>
<dbReference type="GO" id="GO:0004325">
    <property type="term" value="F:ferrochelatase activity"/>
    <property type="evidence" value="ECO:0007669"/>
    <property type="project" value="InterPro"/>
</dbReference>
<comment type="pathway">
    <text evidence="1">Porphyrin-containing compound metabolism; siroheme biosynthesis; sirohydrochlorin from precorrin-2: step 1/1.</text>
</comment>
<keyword evidence="4" id="KW-0520">NAD</keyword>
<comment type="catalytic activity">
    <reaction evidence="6">
        <text>precorrin-2 + NAD(+) = sirohydrochlorin + NADH + 2 H(+)</text>
        <dbReference type="Rhea" id="RHEA:15613"/>
        <dbReference type="ChEBI" id="CHEBI:15378"/>
        <dbReference type="ChEBI" id="CHEBI:57540"/>
        <dbReference type="ChEBI" id="CHEBI:57945"/>
        <dbReference type="ChEBI" id="CHEBI:58351"/>
        <dbReference type="ChEBI" id="CHEBI:58827"/>
        <dbReference type="EC" id="1.3.1.76"/>
    </reaction>
</comment>
<evidence type="ECO:0000256" key="5">
    <source>
        <dbReference type="ARBA" id="ARBA00023244"/>
    </source>
</evidence>
<keyword evidence="5" id="KW-0627">Porphyrin biosynthesis</keyword>
<dbReference type="EMBL" id="CP019791">
    <property type="protein sequence ID" value="AQT68509.1"/>
    <property type="molecule type" value="Genomic_DNA"/>
</dbReference>
<evidence type="ECO:0000256" key="1">
    <source>
        <dbReference type="ARBA" id="ARBA00005010"/>
    </source>
</evidence>
<dbReference type="STRING" id="1936003.STSP2_01674"/>
<dbReference type="InterPro" id="IPR036291">
    <property type="entry name" value="NAD(P)-bd_dom_sf"/>
</dbReference>
<dbReference type="PANTHER" id="PTHR35330">
    <property type="entry name" value="SIROHEME BIOSYNTHESIS PROTEIN MET8"/>
    <property type="match status" value="1"/>
</dbReference>
<evidence type="ECO:0000256" key="2">
    <source>
        <dbReference type="ARBA" id="ARBA00012400"/>
    </source>
</evidence>
<evidence type="ECO:0000256" key="4">
    <source>
        <dbReference type="ARBA" id="ARBA00023027"/>
    </source>
</evidence>
<dbReference type="UniPathway" id="UPA00262">
    <property type="reaction ID" value="UER00222"/>
</dbReference>
<dbReference type="RefSeq" id="WP_169853076.1">
    <property type="nucleotide sequence ID" value="NZ_CP019791.1"/>
</dbReference>
<evidence type="ECO:0000256" key="7">
    <source>
        <dbReference type="SAM" id="Phobius"/>
    </source>
</evidence>
<dbReference type="PANTHER" id="PTHR35330:SF1">
    <property type="entry name" value="SIROHEME BIOSYNTHESIS PROTEIN MET8"/>
    <property type="match status" value="1"/>
</dbReference>
<evidence type="ECO:0000313" key="8">
    <source>
        <dbReference type="EMBL" id="AQT68509.1"/>
    </source>
</evidence>
<keyword evidence="9" id="KW-1185">Reference proteome</keyword>
<keyword evidence="7" id="KW-1133">Transmembrane helix</keyword>
<keyword evidence="3" id="KW-0560">Oxidoreductase</keyword>
<reference evidence="9" key="1">
    <citation type="submission" date="2017-02" db="EMBL/GenBank/DDBJ databases">
        <title>Comparative genomics and description of representatives of a novel lineage of planctomycetes thriving in anoxic sediments.</title>
        <authorList>
            <person name="Spring S."/>
            <person name="Bunk B."/>
            <person name="Sproer C."/>
        </authorList>
    </citation>
    <scope>NUCLEOTIDE SEQUENCE [LARGE SCALE GENOMIC DNA]</scope>
    <source>
        <strain evidence="9">ST-NAGAB-D1</strain>
    </source>
</reference>
<dbReference type="InterPro" id="IPR006367">
    <property type="entry name" value="Sirohaem_synthase_N"/>
</dbReference>
<dbReference type="EC" id="1.3.1.76" evidence="2"/>
<gene>
    <name evidence="8" type="primary">cysG</name>
    <name evidence="8" type="ORF">STSP2_01674</name>
</gene>
<evidence type="ECO:0000313" key="9">
    <source>
        <dbReference type="Proteomes" id="UP000189674"/>
    </source>
</evidence>
<dbReference type="GO" id="GO:0019354">
    <property type="term" value="P:siroheme biosynthetic process"/>
    <property type="evidence" value="ECO:0007669"/>
    <property type="project" value="UniProtKB-UniPathway"/>
</dbReference>
<dbReference type="SUPFAM" id="SSF51735">
    <property type="entry name" value="NAD(P)-binding Rossmann-fold domains"/>
    <property type="match status" value="1"/>
</dbReference>
<organism evidence="8 9">
    <name type="scientific">Anaerohalosphaera lusitana</name>
    <dbReference type="NCBI Taxonomy" id="1936003"/>
    <lineage>
        <taxon>Bacteria</taxon>
        <taxon>Pseudomonadati</taxon>
        <taxon>Planctomycetota</taxon>
        <taxon>Phycisphaerae</taxon>
        <taxon>Sedimentisphaerales</taxon>
        <taxon>Anaerohalosphaeraceae</taxon>
        <taxon>Anaerohalosphaera</taxon>
    </lineage>
</organism>
<dbReference type="Pfam" id="PF13241">
    <property type="entry name" value="NAD_binding_7"/>
    <property type="match status" value="1"/>
</dbReference>
<proteinExistence type="predicted"/>
<dbReference type="NCBIfam" id="TIGR01470">
    <property type="entry name" value="cysG_Nterm"/>
    <property type="match status" value="1"/>
</dbReference>
<dbReference type="Proteomes" id="UP000189674">
    <property type="component" value="Chromosome"/>
</dbReference>
<dbReference type="SUPFAM" id="SSF75615">
    <property type="entry name" value="Siroheme synthase middle domains-like"/>
    <property type="match status" value="1"/>
</dbReference>
<dbReference type="KEGG" id="alus:STSP2_01674"/>
<dbReference type="AlphaFoldDB" id="A0A1U9NKS3"/>
<evidence type="ECO:0000256" key="3">
    <source>
        <dbReference type="ARBA" id="ARBA00023002"/>
    </source>
</evidence>
<dbReference type="Gene3D" id="1.10.8.610">
    <property type="entry name" value="SirC, precorrin-2 dehydrogenase, C-terminal helical domain-like"/>
    <property type="match status" value="1"/>
</dbReference>
<keyword evidence="7" id="KW-0812">Transmembrane</keyword>
<keyword evidence="7" id="KW-0472">Membrane</keyword>
<dbReference type="InterPro" id="IPR028161">
    <property type="entry name" value="Met8-like"/>
</dbReference>
<feature type="transmembrane region" description="Helical" evidence="7">
    <location>
        <begin position="21"/>
        <end position="39"/>
    </location>
</feature>
<dbReference type="InterPro" id="IPR042518">
    <property type="entry name" value="SirC_C"/>
</dbReference>
<name>A0A1U9NKS3_9BACT</name>
<dbReference type="Gene3D" id="3.40.50.720">
    <property type="entry name" value="NAD(P)-binding Rossmann-like Domain"/>
    <property type="match status" value="1"/>
</dbReference>